<dbReference type="EMBL" id="RDQH01000342">
    <property type="protein sequence ID" value="RXH72186.1"/>
    <property type="molecule type" value="Genomic_DNA"/>
</dbReference>
<organism evidence="1 2">
    <name type="scientific">Malus domestica</name>
    <name type="common">Apple</name>
    <name type="synonym">Pyrus malus</name>
    <dbReference type="NCBI Taxonomy" id="3750"/>
    <lineage>
        <taxon>Eukaryota</taxon>
        <taxon>Viridiplantae</taxon>
        <taxon>Streptophyta</taxon>
        <taxon>Embryophyta</taxon>
        <taxon>Tracheophyta</taxon>
        <taxon>Spermatophyta</taxon>
        <taxon>Magnoliopsida</taxon>
        <taxon>eudicotyledons</taxon>
        <taxon>Gunneridae</taxon>
        <taxon>Pentapetalae</taxon>
        <taxon>rosids</taxon>
        <taxon>fabids</taxon>
        <taxon>Rosales</taxon>
        <taxon>Rosaceae</taxon>
        <taxon>Amygdaloideae</taxon>
        <taxon>Maleae</taxon>
        <taxon>Malus</taxon>
    </lineage>
</organism>
<proteinExistence type="predicted"/>
<name>A0A498HL26_MALDO</name>
<comment type="caution">
    <text evidence="1">The sequence shown here is derived from an EMBL/GenBank/DDBJ whole genome shotgun (WGS) entry which is preliminary data.</text>
</comment>
<accession>A0A498HL26</accession>
<gene>
    <name evidence="1" type="ORF">DVH24_033724</name>
</gene>
<evidence type="ECO:0000313" key="2">
    <source>
        <dbReference type="Proteomes" id="UP000290289"/>
    </source>
</evidence>
<sequence length="82" mass="9485">MGIQQSQSAYHLFEKSSSYRNYNSSSCRDSRWMKRSGVILKPDPAYVLLFKPYGQPLSSIKVDQLCELQMSIIMRNHEALLI</sequence>
<dbReference type="Proteomes" id="UP000290289">
    <property type="component" value="Chromosome 16"/>
</dbReference>
<protein>
    <submittedName>
        <fullName evidence="1">Uncharacterized protein</fullName>
    </submittedName>
</protein>
<keyword evidence="2" id="KW-1185">Reference proteome</keyword>
<dbReference type="AlphaFoldDB" id="A0A498HL26"/>
<reference evidence="1 2" key="1">
    <citation type="submission" date="2018-10" db="EMBL/GenBank/DDBJ databases">
        <title>A high-quality apple genome assembly.</title>
        <authorList>
            <person name="Hu J."/>
        </authorList>
    </citation>
    <scope>NUCLEOTIDE SEQUENCE [LARGE SCALE GENOMIC DNA]</scope>
    <source>
        <strain evidence="2">cv. HFTH1</strain>
        <tissue evidence="1">Young leaf</tissue>
    </source>
</reference>
<evidence type="ECO:0000313" key="1">
    <source>
        <dbReference type="EMBL" id="RXH72186.1"/>
    </source>
</evidence>